<name>A0AA36Y6X9_9FIRM</name>
<dbReference type="InterPro" id="IPR029039">
    <property type="entry name" value="Flavoprotein-like_sf"/>
</dbReference>
<protein>
    <submittedName>
        <fullName evidence="2">Flavodoxin</fullName>
    </submittedName>
</protein>
<gene>
    <name evidence="2" type="ORF">HMPREF9623_00006</name>
</gene>
<dbReference type="GO" id="GO:0010181">
    <property type="term" value="F:FMN binding"/>
    <property type="evidence" value="ECO:0007669"/>
    <property type="project" value="InterPro"/>
</dbReference>
<evidence type="ECO:0000313" key="2">
    <source>
        <dbReference type="EMBL" id="EHO18684.1"/>
    </source>
</evidence>
<proteinExistence type="predicted"/>
<dbReference type="Proteomes" id="UP000018466">
    <property type="component" value="Unassembled WGS sequence"/>
</dbReference>
<dbReference type="GO" id="GO:0009055">
    <property type="term" value="F:electron transfer activity"/>
    <property type="evidence" value="ECO:0007669"/>
    <property type="project" value="InterPro"/>
</dbReference>
<dbReference type="PROSITE" id="PS00201">
    <property type="entry name" value="FLAVODOXIN"/>
    <property type="match status" value="1"/>
</dbReference>
<reference evidence="2 3" key="1">
    <citation type="submission" date="2011-10" db="EMBL/GenBank/DDBJ databases">
        <title>The Genome Sequence of Lachnospiraceae bacterium ACC2.</title>
        <authorList>
            <consortium name="The Broad Institute Genome Sequencing Platform"/>
            <person name="Earl A."/>
            <person name="Ward D."/>
            <person name="Feldgarden M."/>
            <person name="Gevers D."/>
            <person name="Sizova M."/>
            <person name="Hazen A."/>
            <person name="Epstein S."/>
            <person name="Young S.K."/>
            <person name="Zeng Q."/>
            <person name="Gargeya S."/>
            <person name="Fitzgerald M."/>
            <person name="Haas B."/>
            <person name="Abouelleil A."/>
            <person name="Alvarado L."/>
            <person name="Arachchi H.M."/>
            <person name="Berlin A."/>
            <person name="Brown A."/>
            <person name="Chapman S.B."/>
            <person name="Chen Z."/>
            <person name="Dunbar C."/>
            <person name="Freedman E."/>
            <person name="Gearin G."/>
            <person name="Goldberg J."/>
            <person name="Griggs A."/>
            <person name="Gujja S."/>
            <person name="Heiman D."/>
            <person name="Howarth C."/>
            <person name="Larson L."/>
            <person name="Lui A."/>
            <person name="MacDonald P.J.P."/>
            <person name="Montmayeur A."/>
            <person name="Murphy C."/>
            <person name="Neiman D."/>
            <person name="Pearson M."/>
            <person name="Priest M."/>
            <person name="Roberts A."/>
            <person name="Saif S."/>
            <person name="Shea T."/>
            <person name="Shenoy N."/>
            <person name="Sisk P."/>
            <person name="Stolte C."/>
            <person name="Sykes S."/>
            <person name="Wortman J."/>
            <person name="Nusbaum C."/>
            <person name="Birren B."/>
        </authorList>
    </citation>
    <scope>NUCLEOTIDE SEQUENCE [LARGE SCALE GENOMIC DNA]</scope>
    <source>
        <strain evidence="2 3">ACC2</strain>
    </source>
</reference>
<dbReference type="InterPro" id="IPR001226">
    <property type="entry name" value="Flavodoxin_CS"/>
</dbReference>
<dbReference type="RefSeq" id="WP_009531841.1">
    <property type="nucleotide sequence ID" value="NZ_CALJAI010000061.1"/>
</dbReference>
<dbReference type="Pfam" id="PF00258">
    <property type="entry name" value="Flavodoxin_1"/>
    <property type="match status" value="1"/>
</dbReference>
<dbReference type="PROSITE" id="PS50902">
    <property type="entry name" value="FLAVODOXIN_LIKE"/>
    <property type="match status" value="1"/>
</dbReference>
<dbReference type="AlphaFoldDB" id="A0AA36Y6X9"/>
<organism evidence="2 3">
    <name type="scientific">Stomatobaculum longum</name>
    <dbReference type="NCBI Taxonomy" id="796942"/>
    <lineage>
        <taxon>Bacteria</taxon>
        <taxon>Bacillati</taxon>
        <taxon>Bacillota</taxon>
        <taxon>Clostridia</taxon>
        <taxon>Lachnospirales</taxon>
        <taxon>Lachnospiraceae</taxon>
        <taxon>Stomatobaculum</taxon>
    </lineage>
</organism>
<accession>A0AA36Y6X9</accession>
<dbReference type="PANTHER" id="PTHR43717">
    <property type="entry name" value="ANAEROBIC NITRIC OXIDE REDUCTASE FLAVORUBREDOXIN"/>
    <property type="match status" value="1"/>
</dbReference>
<evidence type="ECO:0000313" key="3">
    <source>
        <dbReference type="Proteomes" id="UP000018466"/>
    </source>
</evidence>
<feature type="domain" description="Flavodoxin-like" evidence="1">
    <location>
        <begin position="4"/>
        <end position="144"/>
    </location>
</feature>
<dbReference type="PANTHER" id="PTHR43717:SF1">
    <property type="entry name" value="ANAEROBIC NITRIC OXIDE REDUCTASE FLAVORUBREDOXIN"/>
    <property type="match status" value="1"/>
</dbReference>
<keyword evidence="3" id="KW-1185">Reference proteome</keyword>
<sequence>MSKVAIVYWSGTGHTKKMAEAVKEGAESKGAEVTLFAPADFDGAKVQLFDAIAFGCPAYGAQMGAEVLEELEFQPMFDRVKGALDGKKVALFGSWGWGNGAWMNDWVAACKEAGVLMQHEPVICKEEPDEAALKACKELGASLL</sequence>
<dbReference type="SUPFAM" id="SSF52218">
    <property type="entry name" value="Flavoproteins"/>
    <property type="match status" value="1"/>
</dbReference>
<dbReference type="Gene3D" id="3.40.50.360">
    <property type="match status" value="1"/>
</dbReference>
<comment type="caution">
    <text evidence="2">The sequence shown here is derived from an EMBL/GenBank/DDBJ whole genome shotgun (WGS) entry which is preliminary data.</text>
</comment>
<dbReference type="GeneID" id="86939803"/>
<dbReference type="InterPro" id="IPR008254">
    <property type="entry name" value="Flavodoxin/NO_synth"/>
</dbReference>
<dbReference type="EMBL" id="AGEL01000001">
    <property type="protein sequence ID" value="EHO18684.1"/>
    <property type="molecule type" value="Genomic_DNA"/>
</dbReference>
<dbReference type="GO" id="GO:0016651">
    <property type="term" value="F:oxidoreductase activity, acting on NAD(P)H"/>
    <property type="evidence" value="ECO:0007669"/>
    <property type="project" value="UniProtKB-ARBA"/>
</dbReference>
<evidence type="ECO:0000259" key="1">
    <source>
        <dbReference type="PROSITE" id="PS50902"/>
    </source>
</evidence>